<reference evidence="2" key="1">
    <citation type="submission" date="2022-06" db="EMBL/GenBank/DDBJ databases">
        <title>Natrinema sp. a new haloarchaeum isolate from saline soil.</title>
        <authorList>
            <person name="Strakova D."/>
            <person name="Galisteo C."/>
            <person name="Sanchez-Porro C."/>
            <person name="Ventosa A."/>
        </authorList>
    </citation>
    <scope>NUCLEOTIDE SEQUENCE</scope>
    <source>
        <strain evidence="2">S1CR25-10</strain>
    </source>
</reference>
<dbReference type="Pfam" id="PF18545">
    <property type="entry name" value="HalOD1"/>
    <property type="match status" value="1"/>
</dbReference>
<dbReference type="EMBL" id="JAMQOT010000001">
    <property type="protein sequence ID" value="MDF9744700.1"/>
    <property type="molecule type" value="Genomic_DNA"/>
</dbReference>
<sequence>MKSFEQTAVSVSADDKLSMAVIDLVARATDTDPLELDPLYDAIDPDLLDSLPDSDGFSSLEFSYHGYTISVAAVDDEITVALEGRRISADDSSGDLIGGEPST</sequence>
<dbReference type="RefSeq" id="WP_277520182.1">
    <property type="nucleotide sequence ID" value="NZ_JAMQOT010000001.1"/>
</dbReference>
<accession>A0A9Q4KX10</accession>
<dbReference type="InterPro" id="IPR040624">
    <property type="entry name" value="HalOD1"/>
</dbReference>
<protein>
    <recommendedName>
        <fullName evidence="1">Halobacterial output domain-containing protein</fullName>
    </recommendedName>
</protein>
<evidence type="ECO:0000313" key="3">
    <source>
        <dbReference type="Proteomes" id="UP001154061"/>
    </source>
</evidence>
<feature type="domain" description="Halobacterial output" evidence="1">
    <location>
        <begin position="14"/>
        <end position="80"/>
    </location>
</feature>
<dbReference type="AlphaFoldDB" id="A0A9Q4KX10"/>
<comment type="caution">
    <text evidence="2">The sequence shown here is derived from an EMBL/GenBank/DDBJ whole genome shotgun (WGS) entry which is preliminary data.</text>
</comment>
<proteinExistence type="predicted"/>
<keyword evidence="3" id="KW-1185">Reference proteome</keyword>
<name>A0A9Q4KX10_9EURY</name>
<dbReference type="Proteomes" id="UP001154061">
    <property type="component" value="Unassembled WGS sequence"/>
</dbReference>
<gene>
    <name evidence="2" type="ORF">NDI89_03790</name>
</gene>
<evidence type="ECO:0000259" key="1">
    <source>
        <dbReference type="Pfam" id="PF18545"/>
    </source>
</evidence>
<evidence type="ECO:0000313" key="2">
    <source>
        <dbReference type="EMBL" id="MDF9744700.1"/>
    </source>
</evidence>
<organism evidence="2 3">
    <name type="scientific">Natrinema salsiterrestre</name>
    <dbReference type="NCBI Taxonomy" id="2950540"/>
    <lineage>
        <taxon>Archaea</taxon>
        <taxon>Methanobacteriati</taxon>
        <taxon>Methanobacteriota</taxon>
        <taxon>Stenosarchaea group</taxon>
        <taxon>Halobacteria</taxon>
        <taxon>Halobacteriales</taxon>
        <taxon>Natrialbaceae</taxon>
        <taxon>Natrinema</taxon>
    </lineage>
</organism>